<dbReference type="AlphaFoldDB" id="A0AAJ2X405"/>
<feature type="transmembrane region" description="Helical" evidence="1">
    <location>
        <begin position="102"/>
        <end position="125"/>
    </location>
</feature>
<reference evidence="2" key="2">
    <citation type="submission" date="2024-01" db="EMBL/GenBank/DDBJ databases">
        <title>Long-read genome sequencing of X. campestris pv. papavericola.</title>
        <authorList>
            <person name="Hussain R.M.F."/>
            <person name="Greer S."/>
            <person name="Harrison J."/>
            <person name="Grant M."/>
            <person name="Vicente J."/>
            <person name="Studholme D.J."/>
        </authorList>
    </citation>
    <scope>NUCLEOTIDE SEQUENCE</scope>
    <source>
        <strain evidence="2">NCPPB 2970</strain>
    </source>
</reference>
<gene>
    <name evidence="2" type="ORF">LLE72_013170</name>
</gene>
<proteinExistence type="predicted"/>
<feature type="transmembrane region" description="Helical" evidence="1">
    <location>
        <begin position="234"/>
        <end position="254"/>
    </location>
</feature>
<keyword evidence="1" id="KW-0472">Membrane</keyword>
<organism evidence="2 3">
    <name type="scientific">Xanthomonas campestris pv. papavericola</name>
    <dbReference type="NCBI Taxonomy" id="487881"/>
    <lineage>
        <taxon>Bacteria</taxon>
        <taxon>Pseudomonadati</taxon>
        <taxon>Pseudomonadota</taxon>
        <taxon>Gammaproteobacteria</taxon>
        <taxon>Lysobacterales</taxon>
        <taxon>Lysobacteraceae</taxon>
        <taxon>Xanthomonas</taxon>
    </lineage>
</organism>
<protein>
    <recommendedName>
        <fullName evidence="4">DUF2029 domain-containing protein</fullName>
    </recommendedName>
</protein>
<feature type="transmembrane region" description="Helical" evidence="1">
    <location>
        <begin position="399"/>
        <end position="417"/>
    </location>
</feature>
<keyword evidence="1" id="KW-1133">Transmembrane helix</keyword>
<evidence type="ECO:0008006" key="4">
    <source>
        <dbReference type="Google" id="ProtNLM"/>
    </source>
</evidence>
<accession>A0AAJ2X405</accession>
<keyword evidence="1" id="KW-0812">Transmembrane</keyword>
<dbReference type="EMBL" id="JAJFNJ020000003">
    <property type="protein sequence ID" value="MEC3888667.1"/>
    <property type="molecule type" value="Genomic_DNA"/>
</dbReference>
<sequence length="608" mass="66454">MRESAAKATRRQRVLAWADRRFGFHSPRHSAAAVLAIVLLGALVSLGLGQDANWDLRNYHLYIGDAWLHGRLTTDLAPAQMQSYFSPLLDAMHAALMLHLPAPLVGVLLGALHALVFVPMAAVAWRVLSAHPRRAQWTPLLAAAGLSSAVFLSELGGTMGDTATALPVLGALALVLQAQARARQGKTALHLWACAGALLGLAVAFKLTNALYALALVPALMCDGARLRARLLALGIVIVVAGGVFALVAGPWYWQVWQHLGNPLFPQFNGLFKSPLAAPVSIADTRWLPRNLGEHLLWPLLFTLKPQRIGDLGLVQALWAVLYALVLIVAARAVLRRRVAGVGLDRSATVVLVFVATAYVLWQAIFSIHRYLVVLELLAPVVLWICCRHAFAQRADHKAAWLIGLCALVAVVGWKDWGHEPWARAAFEVTQPQIIDPARATVLLVGDEPQSWRVTLLPQQGRYIGVATNISETDAYRARVRTLVAERPQVYAMLGAARDKQQARVDRMNRWAHQFGWAAQPDCARLRWLIARGLRAELAASTPGRCLLVVPKARALDIAAADQAIREMAQQRLGAYGLTLDPAQCRTLLSRIGQTVYPYQFCTLRQAG</sequence>
<evidence type="ECO:0000313" key="3">
    <source>
        <dbReference type="Proteomes" id="UP001297361"/>
    </source>
</evidence>
<dbReference type="Proteomes" id="UP001297361">
    <property type="component" value="Unassembled WGS sequence"/>
</dbReference>
<feature type="transmembrane region" description="Helical" evidence="1">
    <location>
        <begin position="137"/>
        <end position="153"/>
    </location>
</feature>
<reference evidence="2" key="1">
    <citation type="submission" date="2021-10" db="EMBL/GenBank/DDBJ databases">
        <authorList>
            <person name="Hussein R."/>
            <person name="Harrison J."/>
            <person name="Studholme D.J."/>
            <person name="Vicente J."/>
            <person name="Grant M."/>
        </authorList>
    </citation>
    <scope>NUCLEOTIDE SEQUENCE</scope>
    <source>
        <strain evidence="2">NCPPB 2970</strain>
    </source>
</reference>
<feature type="transmembrane region" description="Helical" evidence="1">
    <location>
        <begin position="347"/>
        <end position="365"/>
    </location>
</feature>
<dbReference type="RefSeq" id="WP_228423966.1">
    <property type="nucleotide sequence ID" value="NZ_JAJFNJ020000003.1"/>
</dbReference>
<feature type="transmembrane region" description="Helical" evidence="1">
    <location>
        <begin position="314"/>
        <end position="335"/>
    </location>
</feature>
<evidence type="ECO:0000256" key="1">
    <source>
        <dbReference type="SAM" id="Phobius"/>
    </source>
</evidence>
<name>A0AAJ2X405_XANCA</name>
<comment type="caution">
    <text evidence="2">The sequence shown here is derived from an EMBL/GenBank/DDBJ whole genome shotgun (WGS) entry which is preliminary data.</text>
</comment>
<feature type="transmembrane region" description="Helical" evidence="1">
    <location>
        <begin position="371"/>
        <end position="387"/>
    </location>
</feature>
<evidence type="ECO:0000313" key="2">
    <source>
        <dbReference type="EMBL" id="MEC3888667.1"/>
    </source>
</evidence>